<dbReference type="GO" id="GO:0052655">
    <property type="term" value="F:L-valine-2-oxoglutarate transaminase activity"/>
    <property type="evidence" value="ECO:0007669"/>
    <property type="project" value="RHEA"/>
</dbReference>
<dbReference type="GO" id="GO:0008652">
    <property type="term" value="P:amino acid biosynthetic process"/>
    <property type="evidence" value="ECO:0007669"/>
    <property type="project" value="UniProtKB-ARBA"/>
</dbReference>
<dbReference type="GO" id="GO:0052656">
    <property type="term" value="F:L-isoleucine-2-oxoglutarate transaminase activity"/>
    <property type="evidence" value="ECO:0007669"/>
    <property type="project" value="RHEA"/>
</dbReference>
<dbReference type="PANTHER" id="PTHR42743:SF11">
    <property type="entry name" value="AMINODEOXYCHORISMATE LYASE"/>
    <property type="match status" value="1"/>
</dbReference>
<dbReference type="Gene3D" id="3.30.470.10">
    <property type="match status" value="1"/>
</dbReference>
<evidence type="ECO:0000256" key="3">
    <source>
        <dbReference type="ARBA" id="ARBA00004931"/>
    </source>
</evidence>
<proteinExistence type="inferred from homology"/>
<dbReference type="EMBL" id="SJPS01000002">
    <property type="protein sequence ID" value="TWU28296.1"/>
    <property type="molecule type" value="Genomic_DNA"/>
</dbReference>
<dbReference type="InterPro" id="IPR001544">
    <property type="entry name" value="Aminotrans_IV"/>
</dbReference>
<comment type="pathway">
    <text evidence="3">Amino-acid biosynthesis; L-valine biosynthesis; L-valine from pyruvate: step 4/4.</text>
</comment>
<keyword evidence="11" id="KW-0808">Transferase</keyword>
<dbReference type="SUPFAM" id="SSF56752">
    <property type="entry name" value="D-aminoacid aminotransferase-like PLP-dependent enzymes"/>
    <property type="match status" value="1"/>
</dbReference>
<comment type="pathway">
    <text evidence="2">Amino-acid biosynthesis; L-isoleucine biosynthesis; L-isoleucine from 2-oxobutanoate: step 4/4.</text>
</comment>
<keyword evidence="12" id="KW-1185">Reference proteome</keyword>
<dbReference type="Proteomes" id="UP000318437">
    <property type="component" value="Unassembled WGS sequence"/>
</dbReference>
<protein>
    <recommendedName>
        <fullName evidence="6">branched-chain-amino-acid transaminase</fullName>
        <ecNumber evidence="6">2.6.1.42</ecNumber>
    </recommendedName>
</protein>
<evidence type="ECO:0000256" key="5">
    <source>
        <dbReference type="ARBA" id="ARBA00009320"/>
    </source>
</evidence>
<comment type="pathway">
    <text evidence="4">Amino-acid biosynthesis; L-leucine biosynthesis; L-leucine from 3-methyl-2-oxobutanoate: step 4/4.</text>
</comment>
<dbReference type="OrthoDB" id="9805628at2"/>
<dbReference type="InterPro" id="IPR043132">
    <property type="entry name" value="BCAT-like_C"/>
</dbReference>
<dbReference type="EC" id="2.6.1.42" evidence="6"/>
<sequence length="299" mass="33009">MNTSVAYLNGTWLPASQLSVPVDDLGFLMGVTLTERLRTFNGRPYRTAEHFARLRHSLEIVGWEAGSLCSEAGAVVDEFMVRNAEFFIEGDDWNIVVFMTPGKTVDAASPTLCVHGHPLPFQQWAHLFVQGVSAVIVDTRQVPSNSWPPELKCRSRMHYYLADLEAMRDGPESRAILLDQEGYVGEGSTANVIAYYANRGLVTPRLDKVLPGISQQVVFELARRLGIPCQEQDLLPADLAEADELFFTSTSICLLPVVRLDCLPIGTGQTGTIYGQLLDAWSEHVGLDIAAQAQKFAIR</sequence>
<dbReference type="InterPro" id="IPR036038">
    <property type="entry name" value="Aminotransferase-like"/>
</dbReference>
<reference evidence="11 12" key="1">
    <citation type="submission" date="2019-02" db="EMBL/GenBank/DDBJ databases">
        <title>Deep-cultivation of Planctomycetes and their phenomic and genomic characterization uncovers novel biology.</title>
        <authorList>
            <person name="Wiegand S."/>
            <person name="Jogler M."/>
            <person name="Boedeker C."/>
            <person name="Pinto D."/>
            <person name="Vollmers J."/>
            <person name="Rivas-Marin E."/>
            <person name="Kohn T."/>
            <person name="Peeters S.H."/>
            <person name="Heuer A."/>
            <person name="Rast P."/>
            <person name="Oberbeckmann S."/>
            <person name="Bunk B."/>
            <person name="Jeske O."/>
            <person name="Meyerdierks A."/>
            <person name="Storesund J.E."/>
            <person name="Kallscheuer N."/>
            <person name="Luecker S."/>
            <person name="Lage O.M."/>
            <person name="Pohl T."/>
            <person name="Merkel B.J."/>
            <person name="Hornburger P."/>
            <person name="Mueller R.-W."/>
            <person name="Bruemmer F."/>
            <person name="Labrenz M."/>
            <person name="Spormann A.M."/>
            <person name="Op Den Camp H."/>
            <person name="Overmann J."/>
            <person name="Amann R."/>
            <person name="Jetten M.S.M."/>
            <person name="Mascher T."/>
            <person name="Medema M.H."/>
            <person name="Devos D.P."/>
            <person name="Kaster A.-K."/>
            <person name="Ovreas L."/>
            <person name="Rohde M."/>
            <person name="Galperin M.Y."/>
            <person name="Jogler C."/>
        </authorList>
    </citation>
    <scope>NUCLEOTIDE SEQUENCE [LARGE SCALE GENOMIC DNA]</scope>
    <source>
        <strain evidence="11 12">Pla144</strain>
    </source>
</reference>
<evidence type="ECO:0000256" key="6">
    <source>
        <dbReference type="ARBA" id="ARBA00013053"/>
    </source>
</evidence>
<evidence type="ECO:0000256" key="8">
    <source>
        <dbReference type="ARBA" id="ARBA00048212"/>
    </source>
</evidence>
<dbReference type="GO" id="GO:0046394">
    <property type="term" value="P:carboxylic acid biosynthetic process"/>
    <property type="evidence" value="ECO:0007669"/>
    <property type="project" value="UniProtKB-ARBA"/>
</dbReference>
<dbReference type="PANTHER" id="PTHR42743">
    <property type="entry name" value="AMINO-ACID AMINOTRANSFERASE"/>
    <property type="match status" value="1"/>
</dbReference>
<evidence type="ECO:0000256" key="9">
    <source>
        <dbReference type="ARBA" id="ARBA00048798"/>
    </source>
</evidence>
<dbReference type="RefSeq" id="WP_146449604.1">
    <property type="nucleotide sequence ID" value="NZ_SJPS01000002.1"/>
</dbReference>
<evidence type="ECO:0000256" key="1">
    <source>
        <dbReference type="ARBA" id="ARBA00001933"/>
    </source>
</evidence>
<evidence type="ECO:0000256" key="4">
    <source>
        <dbReference type="ARBA" id="ARBA00005072"/>
    </source>
</evidence>
<dbReference type="Pfam" id="PF01063">
    <property type="entry name" value="Aminotran_4"/>
    <property type="match status" value="1"/>
</dbReference>
<keyword evidence="11" id="KW-0032">Aminotransferase</keyword>
<evidence type="ECO:0000313" key="12">
    <source>
        <dbReference type="Proteomes" id="UP000318437"/>
    </source>
</evidence>
<evidence type="ECO:0000313" key="11">
    <source>
        <dbReference type="EMBL" id="TWU28296.1"/>
    </source>
</evidence>
<gene>
    <name evidence="11" type="primary">dat</name>
    <name evidence="11" type="ORF">Pla144_15830</name>
</gene>
<comment type="catalytic activity">
    <reaction evidence="8">
        <text>L-valine + 2-oxoglutarate = 3-methyl-2-oxobutanoate + L-glutamate</text>
        <dbReference type="Rhea" id="RHEA:24813"/>
        <dbReference type="ChEBI" id="CHEBI:11851"/>
        <dbReference type="ChEBI" id="CHEBI:16810"/>
        <dbReference type="ChEBI" id="CHEBI:29985"/>
        <dbReference type="ChEBI" id="CHEBI:57762"/>
        <dbReference type="EC" id="2.6.1.42"/>
    </reaction>
</comment>
<accession>A0A5C6CZ56</accession>
<keyword evidence="7" id="KW-0663">Pyridoxal phosphate</keyword>
<dbReference type="FunFam" id="3.20.10.10:FF:000002">
    <property type="entry name" value="D-alanine aminotransferase"/>
    <property type="match status" value="1"/>
</dbReference>
<dbReference type="GO" id="GO:0052654">
    <property type="term" value="F:L-leucine-2-oxoglutarate transaminase activity"/>
    <property type="evidence" value="ECO:0007669"/>
    <property type="project" value="RHEA"/>
</dbReference>
<organism evidence="11 12">
    <name type="scientific">Bythopirellula polymerisocia</name>
    <dbReference type="NCBI Taxonomy" id="2528003"/>
    <lineage>
        <taxon>Bacteria</taxon>
        <taxon>Pseudomonadati</taxon>
        <taxon>Planctomycetota</taxon>
        <taxon>Planctomycetia</taxon>
        <taxon>Pirellulales</taxon>
        <taxon>Lacipirellulaceae</taxon>
        <taxon>Bythopirellula</taxon>
    </lineage>
</organism>
<evidence type="ECO:0000256" key="10">
    <source>
        <dbReference type="ARBA" id="ARBA00049229"/>
    </source>
</evidence>
<dbReference type="AlphaFoldDB" id="A0A5C6CZ56"/>
<comment type="cofactor">
    <cofactor evidence="1">
        <name>pyridoxal 5'-phosphate</name>
        <dbReference type="ChEBI" id="CHEBI:597326"/>
    </cofactor>
</comment>
<evidence type="ECO:0000256" key="7">
    <source>
        <dbReference type="ARBA" id="ARBA00022898"/>
    </source>
</evidence>
<comment type="catalytic activity">
    <reaction evidence="10">
        <text>L-leucine + 2-oxoglutarate = 4-methyl-2-oxopentanoate + L-glutamate</text>
        <dbReference type="Rhea" id="RHEA:18321"/>
        <dbReference type="ChEBI" id="CHEBI:16810"/>
        <dbReference type="ChEBI" id="CHEBI:17865"/>
        <dbReference type="ChEBI" id="CHEBI:29985"/>
        <dbReference type="ChEBI" id="CHEBI:57427"/>
        <dbReference type="EC" id="2.6.1.42"/>
    </reaction>
</comment>
<evidence type="ECO:0000256" key="2">
    <source>
        <dbReference type="ARBA" id="ARBA00004824"/>
    </source>
</evidence>
<name>A0A5C6CZ56_9BACT</name>
<dbReference type="InterPro" id="IPR043131">
    <property type="entry name" value="BCAT-like_N"/>
</dbReference>
<comment type="caution">
    <text evidence="11">The sequence shown here is derived from an EMBL/GenBank/DDBJ whole genome shotgun (WGS) entry which is preliminary data.</text>
</comment>
<comment type="catalytic activity">
    <reaction evidence="9">
        <text>L-isoleucine + 2-oxoglutarate = (S)-3-methyl-2-oxopentanoate + L-glutamate</text>
        <dbReference type="Rhea" id="RHEA:24801"/>
        <dbReference type="ChEBI" id="CHEBI:16810"/>
        <dbReference type="ChEBI" id="CHEBI:29985"/>
        <dbReference type="ChEBI" id="CHEBI:35146"/>
        <dbReference type="ChEBI" id="CHEBI:58045"/>
        <dbReference type="EC" id="2.6.1.42"/>
    </reaction>
</comment>
<dbReference type="Gene3D" id="3.20.10.10">
    <property type="entry name" value="D-amino Acid Aminotransferase, subunit A, domain 2"/>
    <property type="match status" value="1"/>
</dbReference>
<dbReference type="InterPro" id="IPR050571">
    <property type="entry name" value="Class-IV_PLP-Dep_Aminotrnsfr"/>
</dbReference>
<comment type="similarity">
    <text evidence="5">Belongs to the class-IV pyridoxal-phosphate-dependent aminotransferase family.</text>
</comment>